<evidence type="ECO:0000313" key="4">
    <source>
        <dbReference type="Proteomes" id="UP000245551"/>
    </source>
</evidence>
<evidence type="ECO:0000313" key="1">
    <source>
        <dbReference type="EMBL" id="PVJ44802.1"/>
    </source>
</evidence>
<evidence type="ECO:0000313" key="3">
    <source>
        <dbReference type="Proteomes" id="UP000245068"/>
    </source>
</evidence>
<dbReference type="EMBL" id="QDOO01000019">
    <property type="protein sequence ID" value="PVM64619.1"/>
    <property type="molecule type" value="Genomic_DNA"/>
</dbReference>
<name>A0A2T8X2A7_SALET</name>
<accession>A0A2T8X2A7</accession>
<dbReference type="AlphaFoldDB" id="A0A2T8X2A7"/>
<evidence type="ECO:0000313" key="2">
    <source>
        <dbReference type="EMBL" id="PVM64619.1"/>
    </source>
</evidence>
<dbReference type="Proteomes" id="UP000245068">
    <property type="component" value="Unassembled WGS sequence"/>
</dbReference>
<dbReference type="InterPro" id="IPR009713">
    <property type="entry name" value="Uncharacterised_PsiA"/>
</dbReference>
<dbReference type="EMBL" id="QDLV01000019">
    <property type="protein sequence ID" value="PVJ44802.1"/>
    <property type="molecule type" value="Genomic_DNA"/>
</dbReference>
<reference evidence="3 4" key="1">
    <citation type="submission" date="2018-04" db="EMBL/GenBank/DDBJ databases">
        <title>Serotype diversity and antimicrobial resistance among Salmonella enterica isolated from patients at an equine referral hospital.</title>
        <authorList>
            <person name="Leon I.M."/>
            <person name="Lawhon S.D."/>
            <person name="Norman K.N."/>
            <person name="Threadgill D.S."/>
            <person name="Ohta N."/>
            <person name="Vinasco J."/>
            <person name="Scott H.M."/>
        </authorList>
    </citation>
    <scope>NUCLEOTIDE SEQUENCE [LARGE SCALE GENOMIC DNA]</scope>
    <source>
        <strain evidence="2 3">159</strain>
        <strain evidence="1 4">230</strain>
    </source>
</reference>
<dbReference type="RefSeq" id="WP_000613062.1">
    <property type="nucleotide sequence ID" value="NZ_QDLV01000019.1"/>
</dbReference>
<gene>
    <name evidence="2" type="ORF">C4784_19095</name>
    <name evidence="1" type="ORF">C4855_19670</name>
</gene>
<evidence type="ECO:0008006" key="5">
    <source>
        <dbReference type="Google" id="ProtNLM"/>
    </source>
</evidence>
<dbReference type="Proteomes" id="UP000245551">
    <property type="component" value="Unassembled WGS sequence"/>
</dbReference>
<protein>
    <recommendedName>
        <fullName evidence="5">Plasmid SOS inhibition protein A</fullName>
    </recommendedName>
</protein>
<proteinExistence type="predicted"/>
<sequence length="246" mass="29194">MIPRSHALVPQLPEQEAAAKAIIYVEEKRAKDPTWKCYSSPYAQAFLRFLCGKGKISGKSLNQIRGIIWDKEDKIPLSSYERALDDFISSRGRYCPTPLPSDLARYVFPENLFRRSDRQEKRRTREFHQYSRREQRKRQERENKYACLVGQAEIDLAFQTPESLRAWYLRWSQSDIKQYDLERMLWTWLERCPSLSHLERWQYSDCPVWVLESDIRDAAASLTTEQKALERWLVPDKLTVSVRSQI</sequence>
<comment type="caution">
    <text evidence="1">The sequence shown here is derived from an EMBL/GenBank/DDBJ whole genome shotgun (WGS) entry which is preliminary data.</text>
</comment>
<dbReference type="Pfam" id="PF06952">
    <property type="entry name" value="PsiA"/>
    <property type="match status" value="1"/>
</dbReference>
<organism evidence="1 4">
    <name type="scientific">Salmonella enterica subsp. enterica serovar Gaminara</name>
    <dbReference type="NCBI Taxonomy" id="913070"/>
    <lineage>
        <taxon>Bacteria</taxon>
        <taxon>Pseudomonadati</taxon>
        <taxon>Pseudomonadota</taxon>
        <taxon>Gammaproteobacteria</taxon>
        <taxon>Enterobacterales</taxon>
        <taxon>Enterobacteriaceae</taxon>
        <taxon>Salmonella</taxon>
    </lineage>
</organism>